<keyword evidence="2" id="KW-1185">Reference proteome</keyword>
<dbReference type="KEGG" id="fls:GLV81_10215"/>
<gene>
    <name evidence="1" type="ORF">GLV81_10215</name>
</gene>
<reference evidence="1 2" key="1">
    <citation type="submission" date="2019-11" db="EMBL/GenBank/DDBJ databases">
        <authorList>
            <person name="Im W.T."/>
        </authorList>
    </citation>
    <scope>NUCLEOTIDE SEQUENCE [LARGE SCALE GENOMIC DNA]</scope>
    <source>
        <strain evidence="1 2">SB-02</strain>
    </source>
</reference>
<dbReference type="AlphaFoldDB" id="A0A6I6H193"/>
<sequence>MTIAAPKMYVHPDPDLYHTNIFKEAGTYGLIGNAYFDGHVVVIDFTKMKFTVL</sequence>
<proteinExistence type="predicted"/>
<dbReference type="Proteomes" id="UP000426027">
    <property type="component" value="Chromosome"/>
</dbReference>
<dbReference type="RefSeq" id="WP_157478777.1">
    <property type="nucleotide sequence ID" value="NZ_CP046566.1"/>
</dbReference>
<evidence type="ECO:0000313" key="1">
    <source>
        <dbReference type="EMBL" id="QGW28421.1"/>
    </source>
</evidence>
<dbReference type="EMBL" id="CP046566">
    <property type="protein sequence ID" value="QGW28421.1"/>
    <property type="molecule type" value="Genomic_DNA"/>
</dbReference>
<name>A0A6I6H193_9BACT</name>
<protein>
    <submittedName>
        <fullName evidence="1">Uncharacterized protein</fullName>
    </submittedName>
</protein>
<evidence type="ECO:0000313" key="2">
    <source>
        <dbReference type="Proteomes" id="UP000426027"/>
    </source>
</evidence>
<organism evidence="1 2">
    <name type="scientific">Phnomibacter ginsenosidimutans</name>
    <dbReference type="NCBI Taxonomy" id="2676868"/>
    <lineage>
        <taxon>Bacteria</taxon>
        <taxon>Pseudomonadati</taxon>
        <taxon>Bacteroidota</taxon>
        <taxon>Chitinophagia</taxon>
        <taxon>Chitinophagales</taxon>
        <taxon>Chitinophagaceae</taxon>
        <taxon>Phnomibacter</taxon>
    </lineage>
</organism>
<accession>A0A6I6H193</accession>